<evidence type="ECO:0000313" key="13">
    <source>
        <dbReference type="Proteomes" id="UP000044377"/>
    </source>
</evidence>
<evidence type="ECO:0000256" key="1">
    <source>
        <dbReference type="ARBA" id="ARBA00004651"/>
    </source>
</evidence>
<dbReference type="Pfam" id="PF12792">
    <property type="entry name" value="CSS-motif"/>
    <property type="match status" value="1"/>
</dbReference>
<dbReference type="GO" id="GO:0071111">
    <property type="term" value="F:cyclic-guanylate-specific phosphodiesterase activity"/>
    <property type="evidence" value="ECO:0007669"/>
    <property type="project" value="UniProtKB-EC"/>
</dbReference>
<dbReference type="InterPro" id="IPR024744">
    <property type="entry name" value="CSS-motif_dom"/>
</dbReference>
<evidence type="ECO:0000313" key="12">
    <source>
        <dbReference type="EMBL" id="CPR21641.1"/>
    </source>
</evidence>
<keyword evidence="4" id="KW-0973">c-di-GMP</keyword>
<protein>
    <recommendedName>
        <fullName evidence="2">cyclic-guanylate-specific phosphodiesterase</fullName>
        <ecNumber evidence="2">3.1.4.52</ecNumber>
    </recommendedName>
</protein>
<dbReference type="OrthoDB" id="675397at2"/>
<keyword evidence="6" id="KW-0378">Hydrolase</keyword>
<evidence type="ECO:0000256" key="2">
    <source>
        <dbReference type="ARBA" id="ARBA00012282"/>
    </source>
</evidence>
<keyword evidence="5 10" id="KW-0812">Transmembrane</keyword>
<evidence type="ECO:0000259" key="11">
    <source>
        <dbReference type="PROSITE" id="PS50883"/>
    </source>
</evidence>
<evidence type="ECO:0000256" key="5">
    <source>
        <dbReference type="ARBA" id="ARBA00022692"/>
    </source>
</evidence>
<dbReference type="Proteomes" id="UP000044377">
    <property type="component" value="Unassembled WGS sequence"/>
</dbReference>
<evidence type="ECO:0000256" key="7">
    <source>
        <dbReference type="ARBA" id="ARBA00022989"/>
    </source>
</evidence>
<accession>A0A0G4K2W5</accession>
<evidence type="ECO:0000256" key="10">
    <source>
        <dbReference type="SAM" id="Phobius"/>
    </source>
</evidence>
<name>A0A0G4K2W5_9GAMM</name>
<keyword evidence="3" id="KW-1003">Cell membrane</keyword>
<proteinExistence type="predicted"/>
<dbReference type="PROSITE" id="PS50883">
    <property type="entry name" value="EAL"/>
    <property type="match status" value="1"/>
</dbReference>
<dbReference type="InterPro" id="IPR050706">
    <property type="entry name" value="Cyclic-di-GMP_PDE-like"/>
</dbReference>
<evidence type="ECO:0000256" key="4">
    <source>
        <dbReference type="ARBA" id="ARBA00022636"/>
    </source>
</evidence>
<evidence type="ECO:0000256" key="6">
    <source>
        <dbReference type="ARBA" id="ARBA00022801"/>
    </source>
</evidence>
<evidence type="ECO:0000256" key="8">
    <source>
        <dbReference type="ARBA" id="ARBA00023136"/>
    </source>
</evidence>
<dbReference type="InterPro" id="IPR035919">
    <property type="entry name" value="EAL_sf"/>
</dbReference>
<dbReference type="Pfam" id="PF00563">
    <property type="entry name" value="EAL"/>
    <property type="match status" value="1"/>
</dbReference>
<dbReference type="STRING" id="1109412.BN1221_05001c"/>
<sequence length="523" mass="59271">MVREFEAMRSISRKAKVIIAFNIAIGALCLLLIGQVVIARMDQDKLNDYGDVLIRRANDVAMQSEQAMHDAGYFSPPPCSDDDLFQLRFLTYKYRYALDIARLRDGKLICSAERGVISPPVALPKPDIVENNTRLWRAVKGLVDPRIEMDISNQGDIAVFTSPYAFLDFSLPAPGYSALMTTKDESHIYQSFGAENEKYSRQKSAWYSQYRLGYQCSKLYNICIYVRLNSSGIFALSPYVSVILALLGGILSGSLSLAIFLLIERNRSFSKQVYSAVCGKQLHVNYQPLVCLHNHKMVGAEVLVRWTNNKGENIPPDVFIPVAEQLGIIGEITRQVTHMALEELKDILVMNRKFYLSINLDINDILNSEFQSYLDELVERLGIAREQIMLEITERSTANHNVMSERLSVFHDAGYKIALDDFGTGYSNLSYLTVMPFDVIKIDKMFTDAIGTDSVNAKMVEYLFKMMAMFNTKVVVEGIETYEQAVYAGEHCPHAVGQGWYFGKPMNEASFRKYYRERGINKT</sequence>
<dbReference type="PANTHER" id="PTHR33121">
    <property type="entry name" value="CYCLIC DI-GMP PHOSPHODIESTERASE PDEF"/>
    <property type="match status" value="1"/>
</dbReference>
<dbReference type="InterPro" id="IPR001633">
    <property type="entry name" value="EAL_dom"/>
</dbReference>
<dbReference type="Gene3D" id="3.20.20.450">
    <property type="entry name" value="EAL domain"/>
    <property type="match status" value="1"/>
</dbReference>
<keyword evidence="8 10" id="KW-0472">Membrane</keyword>
<dbReference type="GO" id="GO:0005886">
    <property type="term" value="C:plasma membrane"/>
    <property type="evidence" value="ECO:0007669"/>
    <property type="project" value="UniProtKB-SubCell"/>
</dbReference>
<organism evidence="12 13">
    <name type="scientific">Brenneria goodwinii</name>
    <dbReference type="NCBI Taxonomy" id="1109412"/>
    <lineage>
        <taxon>Bacteria</taxon>
        <taxon>Pseudomonadati</taxon>
        <taxon>Pseudomonadota</taxon>
        <taxon>Gammaproteobacteria</taxon>
        <taxon>Enterobacterales</taxon>
        <taxon>Pectobacteriaceae</taxon>
        <taxon>Brenneria</taxon>
    </lineage>
</organism>
<dbReference type="SUPFAM" id="SSF141868">
    <property type="entry name" value="EAL domain-like"/>
    <property type="match status" value="1"/>
</dbReference>
<feature type="transmembrane region" description="Helical" evidence="10">
    <location>
        <begin position="17"/>
        <end position="38"/>
    </location>
</feature>
<reference evidence="13" key="1">
    <citation type="submission" date="2015-01" db="EMBL/GenBank/DDBJ databases">
        <authorList>
            <person name="Paterson Steve"/>
        </authorList>
    </citation>
    <scope>NUCLEOTIDE SEQUENCE [LARGE SCALE GENOMIC DNA]</scope>
    <source>
        <strain evidence="13">OBR1</strain>
    </source>
</reference>
<dbReference type="RefSeq" id="WP_048639562.1">
    <property type="nucleotide sequence ID" value="NZ_CGIG01000001.1"/>
</dbReference>
<dbReference type="PANTHER" id="PTHR33121:SF81">
    <property type="entry name" value="CYCLIC DI-GMP PHOSPHODIESTERASE PDEB-RELATED"/>
    <property type="match status" value="1"/>
</dbReference>
<dbReference type="EC" id="3.1.4.52" evidence="2"/>
<gene>
    <name evidence="12" type="ORF">BN1221_05001c</name>
</gene>
<comment type="catalytic activity">
    <reaction evidence="9">
        <text>3',3'-c-di-GMP + H2O = 5'-phosphoguanylyl(3'-&gt;5')guanosine + H(+)</text>
        <dbReference type="Rhea" id="RHEA:24902"/>
        <dbReference type="ChEBI" id="CHEBI:15377"/>
        <dbReference type="ChEBI" id="CHEBI:15378"/>
        <dbReference type="ChEBI" id="CHEBI:58754"/>
        <dbReference type="ChEBI" id="CHEBI:58805"/>
        <dbReference type="EC" id="3.1.4.52"/>
    </reaction>
</comment>
<dbReference type="AlphaFoldDB" id="A0A0G4K2W5"/>
<keyword evidence="13" id="KW-1185">Reference proteome</keyword>
<dbReference type="EMBL" id="CGIG01000001">
    <property type="protein sequence ID" value="CPR21641.1"/>
    <property type="molecule type" value="Genomic_DNA"/>
</dbReference>
<comment type="subcellular location">
    <subcellularLocation>
        <location evidence="1">Cell membrane</location>
        <topology evidence="1">Multi-pass membrane protein</topology>
    </subcellularLocation>
</comment>
<dbReference type="SMART" id="SM00052">
    <property type="entry name" value="EAL"/>
    <property type="match status" value="1"/>
</dbReference>
<evidence type="ECO:0000256" key="9">
    <source>
        <dbReference type="ARBA" id="ARBA00034290"/>
    </source>
</evidence>
<dbReference type="CDD" id="cd01948">
    <property type="entry name" value="EAL"/>
    <property type="match status" value="1"/>
</dbReference>
<keyword evidence="7 10" id="KW-1133">Transmembrane helix</keyword>
<evidence type="ECO:0000256" key="3">
    <source>
        <dbReference type="ARBA" id="ARBA00022475"/>
    </source>
</evidence>
<feature type="transmembrane region" description="Helical" evidence="10">
    <location>
        <begin position="239"/>
        <end position="263"/>
    </location>
</feature>
<feature type="domain" description="EAL" evidence="11">
    <location>
        <begin position="266"/>
        <end position="519"/>
    </location>
</feature>